<dbReference type="PANTHER" id="PTHR31343">
    <property type="entry name" value="T15D22.8"/>
    <property type="match status" value="1"/>
</dbReference>
<comment type="caution">
    <text evidence="1">The sequence shown here is derived from an EMBL/GenBank/DDBJ whole genome shotgun (WGS) entry which is preliminary data.</text>
</comment>
<proteinExistence type="predicted"/>
<evidence type="ECO:0000313" key="2">
    <source>
        <dbReference type="Proteomes" id="UP000036987"/>
    </source>
</evidence>
<organism evidence="1 2">
    <name type="scientific">Zostera marina</name>
    <name type="common">Eelgrass</name>
    <dbReference type="NCBI Taxonomy" id="29655"/>
    <lineage>
        <taxon>Eukaryota</taxon>
        <taxon>Viridiplantae</taxon>
        <taxon>Streptophyta</taxon>
        <taxon>Embryophyta</taxon>
        <taxon>Tracheophyta</taxon>
        <taxon>Spermatophyta</taxon>
        <taxon>Magnoliopsida</taxon>
        <taxon>Liliopsida</taxon>
        <taxon>Zosteraceae</taxon>
        <taxon>Zostera</taxon>
    </lineage>
</organism>
<dbReference type="InterPro" id="IPR008507">
    <property type="entry name" value="DUF789"/>
</dbReference>
<dbReference type="Proteomes" id="UP000036987">
    <property type="component" value="Unassembled WGS sequence"/>
</dbReference>
<evidence type="ECO:0000313" key="1">
    <source>
        <dbReference type="EMBL" id="KMZ63182.1"/>
    </source>
</evidence>
<name>A0A0K9P4N9_ZOSMR</name>
<dbReference type="OrthoDB" id="1896065at2759"/>
<keyword evidence="2" id="KW-1185">Reference proteome</keyword>
<gene>
    <name evidence="1" type="ORF">ZOSMA_41G00250</name>
</gene>
<sequence length="396" mass="46027">MVRTVPASSVCAGHSVDRFYNPRQIRQIQQPYMQQQYKSNDQFQEKNPQMQIPAVPVATHVDECKFDSQLEFPISHYPSHASFSTMPRVSGRNLDCFIESTTPSVQARTISKKTARECEFPDDPELYSYFCLEDLWESYREWSAYGAGVPLVINGNEEVTQYYVPSLSAIQLYVHSNFSPRYKDSELHGDTRRNESSRSASVNQSYGIYDLDKSQADLERFCRKDGDTQRKPHLTFEYLETDRPHLREPLAEKVSVLAREFSELNTYWSCDLHPSSWLSVSWYPIYRIPTGQVLREFDTCFLTFHKLGTPSESIPVSFPDLDWSGKKESGTAMPSILSLRIFGLAYYKFNNAFWNPDGLCKENPDLLLQEARQWLQNNKVNHQDFTFFTRTGYYQR</sequence>
<dbReference type="Pfam" id="PF05623">
    <property type="entry name" value="DUF789"/>
    <property type="match status" value="1"/>
</dbReference>
<accession>A0A0K9P4N9</accession>
<protein>
    <submittedName>
        <fullName evidence="1">Uncharacterized protein</fullName>
    </submittedName>
</protein>
<dbReference type="EMBL" id="LFYR01001258">
    <property type="protein sequence ID" value="KMZ63182.1"/>
    <property type="molecule type" value="Genomic_DNA"/>
</dbReference>
<dbReference type="OMA" id="RELMIMR"/>
<dbReference type="AlphaFoldDB" id="A0A0K9P4N9"/>
<reference evidence="2" key="1">
    <citation type="journal article" date="2016" name="Nature">
        <title>The genome of the seagrass Zostera marina reveals angiosperm adaptation to the sea.</title>
        <authorList>
            <person name="Olsen J.L."/>
            <person name="Rouze P."/>
            <person name="Verhelst B."/>
            <person name="Lin Y.-C."/>
            <person name="Bayer T."/>
            <person name="Collen J."/>
            <person name="Dattolo E."/>
            <person name="De Paoli E."/>
            <person name="Dittami S."/>
            <person name="Maumus F."/>
            <person name="Michel G."/>
            <person name="Kersting A."/>
            <person name="Lauritano C."/>
            <person name="Lohaus R."/>
            <person name="Toepel M."/>
            <person name="Tonon T."/>
            <person name="Vanneste K."/>
            <person name="Amirebrahimi M."/>
            <person name="Brakel J."/>
            <person name="Bostroem C."/>
            <person name="Chovatia M."/>
            <person name="Grimwood J."/>
            <person name="Jenkins J.W."/>
            <person name="Jueterbock A."/>
            <person name="Mraz A."/>
            <person name="Stam W.T."/>
            <person name="Tice H."/>
            <person name="Bornberg-Bauer E."/>
            <person name="Green P.J."/>
            <person name="Pearson G.A."/>
            <person name="Procaccini G."/>
            <person name="Duarte C.M."/>
            <person name="Schmutz J."/>
            <person name="Reusch T.B.H."/>
            <person name="Van de Peer Y."/>
        </authorList>
    </citation>
    <scope>NUCLEOTIDE SEQUENCE [LARGE SCALE GENOMIC DNA]</scope>
    <source>
        <strain evidence="2">cv. Finnish</strain>
    </source>
</reference>
<dbReference type="PANTHER" id="PTHR31343:SF8">
    <property type="entry name" value="OS07G0246600 PROTEIN"/>
    <property type="match status" value="1"/>
</dbReference>